<name>A0A1R3X9R5_9RHOB</name>
<protein>
    <recommendedName>
        <fullName evidence="3">Glycosyl transferase family 2</fullName>
    </recommendedName>
</protein>
<evidence type="ECO:0000313" key="1">
    <source>
        <dbReference type="EMBL" id="SIT87339.1"/>
    </source>
</evidence>
<reference evidence="2" key="1">
    <citation type="submission" date="2017-01" db="EMBL/GenBank/DDBJ databases">
        <authorList>
            <person name="Varghese N."/>
            <person name="Submissions S."/>
        </authorList>
    </citation>
    <scope>NUCLEOTIDE SEQUENCE [LARGE SCALE GENOMIC DNA]</scope>
    <source>
        <strain evidence="2">DSM 29591</strain>
    </source>
</reference>
<organism evidence="1 2">
    <name type="scientific">Yoonia rosea</name>
    <dbReference type="NCBI Taxonomy" id="287098"/>
    <lineage>
        <taxon>Bacteria</taxon>
        <taxon>Pseudomonadati</taxon>
        <taxon>Pseudomonadota</taxon>
        <taxon>Alphaproteobacteria</taxon>
        <taxon>Rhodobacterales</taxon>
        <taxon>Paracoccaceae</taxon>
        <taxon>Yoonia</taxon>
    </lineage>
</organism>
<dbReference type="EMBL" id="FTPR01000002">
    <property type="protein sequence ID" value="SIT87339.1"/>
    <property type="molecule type" value="Genomic_DNA"/>
</dbReference>
<dbReference type="RefSeq" id="WP_076659957.1">
    <property type="nucleotide sequence ID" value="NZ_FTPR01000002.1"/>
</dbReference>
<proteinExistence type="predicted"/>
<accession>A0A1R3X9R5</accession>
<keyword evidence="2" id="KW-1185">Reference proteome</keyword>
<dbReference type="OrthoDB" id="9554497at2"/>
<dbReference type="Proteomes" id="UP000186997">
    <property type="component" value="Unassembled WGS sequence"/>
</dbReference>
<evidence type="ECO:0008006" key="3">
    <source>
        <dbReference type="Google" id="ProtNLM"/>
    </source>
</evidence>
<gene>
    <name evidence="1" type="ORF">SAMN05421665_2358</name>
</gene>
<sequence>MKAIVLSCDKYHPMADNMIQSYNDLWPNHPFTFRVPYQVHPSLLVQRHGELLEPINTPPDIKGTLLALLEDLPDNEWVYWCIDDKFPIALDISVVSEIFEYVRKMNNENVQGVLFCRCRGLLKDQNLRMDTIVDGPAGTKFVERKNYWQFWIHQFMRVSVLRNLFLSFPDENFKAKEMDTFIKGTFTGIKKYKRKQKMYLTLQNYAQFGESTHRGMLTSLCNQSMLDKGIENSTNMDVCEFSPIMGDMET</sequence>
<evidence type="ECO:0000313" key="2">
    <source>
        <dbReference type="Proteomes" id="UP000186997"/>
    </source>
</evidence>
<dbReference type="AlphaFoldDB" id="A0A1R3X9R5"/>